<dbReference type="RefSeq" id="WP_379575091.1">
    <property type="nucleotide sequence ID" value="NZ_JBHUFV010000038.1"/>
</dbReference>
<feature type="transmembrane region" description="Helical" evidence="1">
    <location>
        <begin position="88"/>
        <end position="105"/>
    </location>
</feature>
<feature type="transmembrane region" description="Helical" evidence="1">
    <location>
        <begin position="111"/>
        <end position="132"/>
    </location>
</feature>
<evidence type="ECO:0000256" key="1">
    <source>
        <dbReference type="SAM" id="Phobius"/>
    </source>
</evidence>
<keyword evidence="3" id="KW-1185">Reference proteome</keyword>
<reference evidence="3" key="1">
    <citation type="journal article" date="2019" name="Int. J. Syst. Evol. Microbiol.">
        <title>The Global Catalogue of Microorganisms (GCM) 10K type strain sequencing project: providing services to taxonomists for standard genome sequencing and annotation.</title>
        <authorList>
            <consortium name="The Broad Institute Genomics Platform"/>
            <consortium name="The Broad Institute Genome Sequencing Center for Infectious Disease"/>
            <person name="Wu L."/>
            <person name="Ma J."/>
        </authorList>
    </citation>
    <scope>NUCLEOTIDE SEQUENCE [LARGE SCALE GENOMIC DNA]</scope>
    <source>
        <strain evidence="3">ICMP 6774ER</strain>
    </source>
</reference>
<evidence type="ECO:0008006" key="4">
    <source>
        <dbReference type="Google" id="ProtNLM"/>
    </source>
</evidence>
<comment type="caution">
    <text evidence="2">The sequence shown here is derived from an EMBL/GenBank/DDBJ whole genome shotgun (WGS) entry which is preliminary data.</text>
</comment>
<organism evidence="2 3">
    <name type="scientific">Nonomuraea mangrovi</name>
    <dbReference type="NCBI Taxonomy" id="2316207"/>
    <lineage>
        <taxon>Bacteria</taxon>
        <taxon>Bacillati</taxon>
        <taxon>Actinomycetota</taxon>
        <taxon>Actinomycetes</taxon>
        <taxon>Streptosporangiales</taxon>
        <taxon>Streptosporangiaceae</taxon>
        <taxon>Nonomuraea</taxon>
    </lineage>
</organism>
<sequence>MQTQRNAVRAMYTGAALTVIAALVLIADQATGDLARHLKAAYPSNDAQWLDMTMASIATYLYVVYGVGVVLWLWLARAGRKGGRRARLNATVVFLVGTALLAFNFTQPHPMVVTVAGVLPCLAGLAAVAFLWKRSERV</sequence>
<feature type="transmembrane region" description="Helical" evidence="1">
    <location>
        <begin position="53"/>
        <end position="76"/>
    </location>
</feature>
<gene>
    <name evidence="2" type="ORF">ACFSKW_26230</name>
</gene>
<keyword evidence="1" id="KW-0812">Transmembrane</keyword>
<proteinExistence type="predicted"/>
<evidence type="ECO:0000313" key="3">
    <source>
        <dbReference type="Proteomes" id="UP001597368"/>
    </source>
</evidence>
<dbReference type="EMBL" id="JBHUFV010000038">
    <property type="protein sequence ID" value="MFD1934976.1"/>
    <property type="molecule type" value="Genomic_DNA"/>
</dbReference>
<keyword evidence="1" id="KW-1133">Transmembrane helix</keyword>
<evidence type="ECO:0000313" key="2">
    <source>
        <dbReference type="EMBL" id="MFD1934976.1"/>
    </source>
</evidence>
<name>A0ABW4T273_9ACTN</name>
<keyword evidence="1" id="KW-0472">Membrane</keyword>
<accession>A0ABW4T273</accession>
<protein>
    <recommendedName>
        <fullName evidence="4">DUF2637 domain-containing protein</fullName>
    </recommendedName>
</protein>
<dbReference type="Proteomes" id="UP001597368">
    <property type="component" value="Unassembled WGS sequence"/>
</dbReference>